<dbReference type="GO" id="GO:0005886">
    <property type="term" value="C:plasma membrane"/>
    <property type="evidence" value="ECO:0007669"/>
    <property type="project" value="UniProtKB-SubCell"/>
</dbReference>
<keyword evidence="6" id="KW-0812">Transmembrane</keyword>
<evidence type="ECO:0000256" key="7">
    <source>
        <dbReference type="ARBA" id="ARBA00022927"/>
    </source>
</evidence>
<dbReference type="STRING" id="1817760.A2151_00820"/>
<evidence type="ECO:0000313" key="11">
    <source>
        <dbReference type="Proteomes" id="UP000178885"/>
    </source>
</evidence>
<dbReference type="Pfam" id="PF04612">
    <property type="entry name" value="T2SSM"/>
    <property type="match status" value="1"/>
</dbReference>
<dbReference type="Proteomes" id="UP000178885">
    <property type="component" value="Unassembled WGS sequence"/>
</dbReference>
<name>A0A1F6TQ16_9PROT</name>
<dbReference type="EMBL" id="MFSU01000062">
    <property type="protein sequence ID" value="OGI47210.1"/>
    <property type="molecule type" value="Genomic_DNA"/>
</dbReference>
<keyword evidence="8" id="KW-1133">Transmembrane helix</keyword>
<dbReference type="AlphaFoldDB" id="A0A1F6TQ16"/>
<evidence type="ECO:0000256" key="5">
    <source>
        <dbReference type="ARBA" id="ARBA00022519"/>
    </source>
</evidence>
<evidence type="ECO:0000256" key="6">
    <source>
        <dbReference type="ARBA" id="ARBA00022692"/>
    </source>
</evidence>
<comment type="caution">
    <text evidence="10">The sequence shown here is derived from an EMBL/GenBank/DDBJ whole genome shotgun (WGS) entry which is preliminary data.</text>
</comment>
<dbReference type="SUPFAM" id="SSF103054">
    <property type="entry name" value="General secretion pathway protein M, EpsM"/>
    <property type="match status" value="1"/>
</dbReference>
<evidence type="ECO:0000256" key="8">
    <source>
        <dbReference type="ARBA" id="ARBA00022989"/>
    </source>
</evidence>
<evidence type="ECO:0000256" key="2">
    <source>
        <dbReference type="ARBA" id="ARBA00010637"/>
    </source>
</evidence>
<evidence type="ECO:0008006" key="12">
    <source>
        <dbReference type="Google" id="ProtNLM"/>
    </source>
</evidence>
<keyword evidence="9" id="KW-0472">Membrane</keyword>
<comment type="similarity">
    <text evidence="2">Belongs to the GSP M family.</text>
</comment>
<sequence length="194" mass="20788">MKLRLPKLKLPKAKLPKWARSETARLKTWIAPARARFMMLAPRERLLVAVGGVFLVATLVYALLWSPMQRDLKRLRAAVPEERAKLAAMRAQAQEIATLRTGGATASAAGAGNLLTTIEQTAGARGLRGQITRLAPESANGAHVTFEGVGFSTLIGWLADLGRQHGVRVESANLDAQTAPGVVNARLLLRGAAL</sequence>
<reference evidence="10 11" key="1">
    <citation type="journal article" date="2016" name="Nat. Commun.">
        <title>Thousands of microbial genomes shed light on interconnected biogeochemical processes in an aquifer system.</title>
        <authorList>
            <person name="Anantharaman K."/>
            <person name="Brown C.T."/>
            <person name="Hug L.A."/>
            <person name="Sharon I."/>
            <person name="Castelle C.J."/>
            <person name="Probst A.J."/>
            <person name="Thomas B.C."/>
            <person name="Singh A."/>
            <person name="Wilkins M.J."/>
            <person name="Karaoz U."/>
            <person name="Brodie E.L."/>
            <person name="Williams K.H."/>
            <person name="Hubbard S.S."/>
            <person name="Banfield J.F."/>
        </authorList>
    </citation>
    <scope>NUCLEOTIDE SEQUENCE [LARGE SCALE GENOMIC DNA]</scope>
</reference>
<keyword evidence="3" id="KW-0813">Transport</keyword>
<evidence type="ECO:0000256" key="3">
    <source>
        <dbReference type="ARBA" id="ARBA00022448"/>
    </source>
</evidence>
<organism evidence="10 11">
    <name type="scientific">Candidatus Muproteobacteria bacterium RBG_16_65_34</name>
    <dbReference type="NCBI Taxonomy" id="1817760"/>
    <lineage>
        <taxon>Bacteria</taxon>
        <taxon>Pseudomonadati</taxon>
        <taxon>Pseudomonadota</taxon>
        <taxon>Candidatus Muproteobacteria</taxon>
    </lineage>
</organism>
<dbReference type="Gene3D" id="3.30.1360.100">
    <property type="entry name" value="General secretion pathway protein M, EpsM"/>
    <property type="match status" value="1"/>
</dbReference>
<comment type="subcellular location">
    <subcellularLocation>
        <location evidence="1">Cell inner membrane</location>
        <topology evidence="1">Single-pass membrane protein</topology>
    </subcellularLocation>
</comment>
<dbReference type="GO" id="GO:0015628">
    <property type="term" value="P:protein secretion by the type II secretion system"/>
    <property type="evidence" value="ECO:0007669"/>
    <property type="project" value="InterPro"/>
</dbReference>
<evidence type="ECO:0000256" key="1">
    <source>
        <dbReference type="ARBA" id="ARBA00004377"/>
    </source>
</evidence>
<dbReference type="InterPro" id="IPR007690">
    <property type="entry name" value="T2SS_GspM"/>
</dbReference>
<keyword evidence="7" id="KW-0653">Protein transport</keyword>
<accession>A0A1F6TQ16</accession>
<gene>
    <name evidence="10" type="ORF">A2151_00820</name>
</gene>
<evidence type="ECO:0000256" key="9">
    <source>
        <dbReference type="ARBA" id="ARBA00023136"/>
    </source>
</evidence>
<proteinExistence type="inferred from homology"/>
<keyword evidence="4" id="KW-1003">Cell membrane</keyword>
<protein>
    <recommendedName>
        <fullName evidence="12">Type II secretion system protein M</fullName>
    </recommendedName>
</protein>
<evidence type="ECO:0000313" key="10">
    <source>
        <dbReference type="EMBL" id="OGI47210.1"/>
    </source>
</evidence>
<dbReference type="GO" id="GO:0015627">
    <property type="term" value="C:type II protein secretion system complex"/>
    <property type="evidence" value="ECO:0007669"/>
    <property type="project" value="InterPro"/>
</dbReference>
<dbReference type="InterPro" id="IPR023229">
    <property type="entry name" value="T2SS_M_periplasmic_sf"/>
</dbReference>
<keyword evidence="5" id="KW-0997">Cell inner membrane</keyword>
<evidence type="ECO:0000256" key="4">
    <source>
        <dbReference type="ARBA" id="ARBA00022475"/>
    </source>
</evidence>